<dbReference type="Gramene" id="TraesCS2D02G265200.1">
    <property type="protein sequence ID" value="TraesCS2D02G265200.1.cds1"/>
    <property type="gene ID" value="TraesCS2D02G265200"/>
</dbReference>
<dbReference type="Gramene" id="TraesPARA_EIv1.0_0691490.1">
    <property type="protein sequence ID" value="TraesPARA_EIv1.0_0691490.1.CDS1"/>
    <property type="gene ID" value="TraesPARA_EIv1.0_0691490"/>
</dbReference>
<name>A0A3B6DDH3_WHEAT</name>
<evidence type="ECO:0000313" key="2">
    <source>
        <dbReference type="Proteomes" id="UP000019116"/>
    </source>
</evidence>
<proteinExistence type="predicted"/>
<dbReference type="Gramene" id="TraesCS2D03G0611700.1">
    <property type="protein sequence ID" value="TraesCS2D03G0611700.1.CDS1"/>
    <property type="gene ID" value="TraesCS2D03G0611700"/>
</dbReference>
<dbReference type="AlphaFoldDB" id="A0A3B6DDH3"/>
<evidence type="ECO:0000313" key="1">
    <source>
        <dbReference type="EnsemblPlants" id="TraesCS2D02G265200.1.cds1"/>
    </source>
</evidence>
<accession>A0A3B6DDH3</accession>
<organism evidence="1">
    <name type="scientific">Triticum aestivum</name>
    <name type="common">Wheat</name>
    <dbReference type="NCBI Taxonomy" id="4565"/>
    <lineage>
        <taxon>Eukaryota</taxon>
        <taxon>Viridiplantae</taxon>
        <taxon>Streptophyta</taxon>
        <taxon>Embryophyta</taxon>
        <taxon>Tracheophyta</taxon>
        <taxon>Spermatophyta</taxon>
        <taxon>Magnoliopsida</taxon>
        <taxon>Liliopsida</taxon>
        <taxon>Poales</taxon>
        <taxon>Poaceae</taxon>
        <taxon>BOP clade</taxon>
        <taxon>Pooideae</taxon>
        <taxon>Triticodae</taxon>
        <taxon>Triticeae</taxon>
        <taxon>Triticinae</taxon>
        <taxon>Triticum</taxon>
    </lineage>
</organism>
<reference evidence="1" key="2">
    <citation type="submission" date="2018-10" db="UniProtKB">
        <authorList>
            <consortium name="EnsemblPlants"/>
        </authorList>
    </citation>
    <scope>IDENTIFICATION</scope>
</reference>
<dbReference type="EnsemblPlants" id="TraesCS2D02G265200.1">
    <property type="protein sequence ID" value="TraesCS2D02G265200.1.cds1"/>
    <property type="gene ID" value="TraesCS2D02G265200"/>
</dbReference>
<keyword evidence="2" id="KW-1185">Reference proteome</keyword>
<reference evidence="1" key="1">
    <citation type="submission" date="2018-08" db="EMBL/GenBank/DDBJ databases">
        <authorList>
            <person name="Rossello M."/>
        </authorList>
    </citation>
    <scope>NUCLEOTIDE SEQUENCE [LARGE SCALE GENOMIC DNA]</scope>
    <source>
        <strain evidence="1">cv. Chinese Spring</strain>
    </source>
</reference>
<sequence>MRASTSAQDTVLGHADWSLSLTRCTAPKPRRLLLGGASFSAGLLAASVESISTEASHPRTKQSWKWRRRKGPASVGASLRIPSISCLTISSTCGHVLL</sequence>
<protein>
    <submittedName>
        <fullName evidence="1">Uncharacterized protein</fullName>
    </submittedName>
</protein>
<dbReference type="Proteomes" id="UP000019116">
    <property type="component" value="Chromosome 2D"/>
</dbReference>